<dbReference type="OrthoDB" id="9799092at2"/>
<dbReference type="GO" id="GO:0016747">
    <property type="term" value="F:acyltransferase activity, transferring groups other than amino-acyl groups"/>
    <property type="evidence" value="ECO:0007669"/>
    <property type="project" value="InterPro"/>
</dbReference>
<proteinExistence type="predicted"/>
<evidence type="ECO:0000259" key="4">
    <source>
        <dbReference type="PROSITE" id="PS51186"/>
    </source>
</evidence>
<dbReference type="Pfam" id="PF00583">
    <property type="entry name" value="Acetyltransf_1"/>
    <property type="match status" value="1"/>
</dbReference>
<keyword evidence="1 5" id="KW-0808">Transferase</keyword>
<feature type="domain" description="N-acetyltransferase" evidence="4">
    <location>
        <begin position="26"/>
        <end position="184"/>
    </location>
</feature>
<name>A0A3L7AV14_9MICO</name>
<evidence type="ECO:0000313" key="5">
    <source>
        <dbReference type="EMBL" id="RLP83845.1"/>
    </source>
</evidence>
<dbReference type="PROSITE" id="PS51186">
    <property type="entry name" value="GNAT"/>
    <property type="match status" value="2"/>
</dbReference>
<accession>A0A3L7AV14</accession>
<dbReference type="Proteomes" id="UP000269438">
    <property type="component" value="Unassembled WGS sequence"/>
</dbReference>
<comment type="caution">
    <text evidence="5">The sequence shown here is derived from an EMBL/GenBank/DDBJ whole genome shotgun (WGS) entry which is preliminary data.</text>
</comment>
<dbReference type="Gene3D" id="3.40.630.30">
    <property type="match status" value="1"/>
</dbReference>
<feature type="region of interest" description="Disordered" evidence="3">
    <location>
        <begin position="1"/>
        <end position="22"/>
    </location>
</feature>
<gene>
    <name evidence="5" type="ORF">D9V34_03300</name>
</gene>
<sequence>MSSQPSLRDRLAERPAVPVPNHPDVVTWRAAGPEDIDAIWRLQRAADEIDSPERLSPRSAITETFETSNVDPTRDTLVGLAENGEYVAHALCVVAGGHATRVQSYLFGAVHPLWRGRGIGGEVLAWQLARSAEQLAEYDLGLPGWSMLYADAQNPALQALARTHGLVPERYYQEMRHPLDRPVTPLAPPEGVRIVNCTEEFYDRTRIARNDAFRDNWGSQPNTKERWNRLVRGGHFRGDLSFVALAHDDGGKQERVVGFALSTVTEPAEDALIELVGVIRDWRGRRLAPALLTHLLNAGVEGDLPSVILEVDSASPTGANTLYAGLGFASVGETTVFIREY</sequence>
<feature type="domain" description="N-acetyltransferase" evidence="4">
    <location>
        <begin position="192"/>
        <end position="341"/>
    </location>
</feature>
<evidence type="ECO:0000313" key="6">
    <source>
        <dbReference type="Proteomes" id="UP000269438"/>
    </source>
</evidence>
<dbReference type="InterPro" id="IPR000182">
    <property type="entry name" value="GNAT_dom"/>
</dbReference>
<dbReference type="AlphaFoldDB" id="A0A3L7AV14"/>
<reference evidence="5 6" key="1">
    <citation type="submission" date="2018-10" db="EMBL/GenBank/DDBJ databases">
        <authorList>
            <person name="Li J."/>
        </authorList>
    </citation>
    <scope>NUCLEOTIDE SEQUENCE [LARGE SCALE GENOMIC DNA]</scope>
    <source>
        <strain evidence="5 6">JCM 11654</strain>
    </source>
</reference>
<evidence type="ECO:0000256" key="1">
    <source>
        <dbReference type="ARBA" id="ARBA00022679"/>
    </source>
</evidence>
<dbReference type="CDD" id="cd04301">
    <property type="entry name" value="NAT_SF"/>
    <property type="match status" value="2"/>
</dbReference>
<dbReference type="RefSeq" id="WP_121687500.1">
    <property type="nucleotide sequence ID" value="NZ_RCUY01000002.1"/>
</dbReference>
<protein>
    <submittedName>
        <fullName evidence="5">GNAT family N-acetyltransferase</fullName>
    </submittedName>
</protein>
<keyword evidence="6" id="KW-1185">Reference proteome</keyword>
<keyword evidence="2" id="KW-0012">Acyltransferase</keyword>
<organism evidence="5 6">
    <name type="scientific">Mycetocola lacteus</name>
    <dbReference type="NCBI Taxonomy" id="76637"/>
    <lineage>
        <taxon>Bacteria</taxon>
        <taxon>Bacillati</taxon>
        <taxon>Actinomycetota</taxon>
        <taxon>Actinomycetes</taxon>
        <taxon>Micrococcales</taxon>
        <taxon>Microbacteriaceae</taxon>
        <taxon>Mycetocola</taxon>
    </lineage>
</organism>
<dbReference type="SUPFAM" id="SSF55729">
    <property type="entry name" value="Acyl-CoA N-acyltransferases (Nat)"/>
    <property type="match status" value="1"/>
</dbReference>
<dbReference type="InterPro" id="IPR016181">
    <property type="entry name" value="Acyl_CoA_acyltransferase"/>
</dbReference>
<evidence type="ECO:0000256" key="3">
    <source>
        <dbReference type="SAM" id="MobiDB-lite"/>
    </source>
</evidence>
<dbReference type="InterPro" id="IPR050832">
    <property type="entry name" value="Bact_Acetyltransf"/>
</dbReference>
<dbReference type="PANTHER" id="PTHR43877">
    <property type="entry name" value="AMINOALKYLPHOSPHONATE N-ACETYLTRANSFERASE-RELATED-RELATED"/>
    <property type="match status" value="1"/>
</dbReference>
<dbReference type="EMBL" id="RCUY01000002">
    <property type="protein sequence ID" value="RLP83845.1"/>
    <property type="molecule type" value="Genomic_DNA"/>
</dbReference>
<evidence type="ECO:0000256" key="2">
    <source>
        <dbReference type="ARBA" id="ARBA00023315"/>
    </source>
</evidence>